<evidence type="ECO:0000313" key="5">
    <source>
        <dbReference type="EMBL" id="TWT58218.1"/>
    </source>
</evidence>
<dbReference type="NCBIfam" id="NF002565">
    <property type="entry name" value="PRK02195.1"/>
    <property type="match status" value="1"/>
</dbReference>
<keyword evidence="2" id="KW-0813">Transport</keyword>
<evidence type="ECO:0000256" key="1">
    <source>
        <dbReference type="ARBA" id="ARBA00005850"/>
    </source>
</evidence>
<dbReference type="OrthoDB" id="5637912at2"/>
<gene>
    <name evidence="5" type="ORF">KOR42_15890</name>
</gene>
<dbReference type="PANTHER" id="PTHR11671">
    <property type="entry name" value="V-TYPE ATP SYNTHASE SUBUNIT D"/>
    <property type="match status" value="1"/>
</dbReference>
<name>A0A5C5X625_9PLAN</name>
<evidence type="ECO:0000256" key="4">
    <source>
        <dbReference type="SAM" id="Coils"/>
    </source>
</evidence>
<dbReference type="InterPro" id="IPR002699">
    <property type="entry name" value="V_ATPase_D"/>
</dbReference>
<proteinExistence type="inferred from homology"/>
<accession>A0A5C5X625</accession>
<keyword evidence="6" id="KW-1185">Reference proteome</keyword>
<comment type="similarity">
    <text evidence="1">Belongs to the V-ATPase D subunit family.</text>
</comment>
<dbReference type="EMBL" id="SIHI01000001">
    <property type="protein sequence ID" value="TWT58218.1"/>
    <property type="molecule type" value="Genomic_DNA"/>
</dbReference>
<evidence type="ECO:0000313" key="6">
    <source>
        <dbReference type="Proteomes" id="UP000317243"/>
    </source>
</evidence>
<organism evidence="5 6">
    <name type="scientific">Thalassoglobus neptunius</name>
    <dbReference type="NCBI Taxonomy" id="1938619"/>
    <lineage>
        <taxon>Bacteria</taxon>
        <taxon>Pseudomonadati</taxon>
        <taxon>Planctomycetota</taxon>
        <taxon>Planctomycetia</taxon>
        <taxon>Planctomycetales</taxon>
        <taxon>Planctomycetaceae</taxon>
        <taxon>Thalassoglobus</taxon>
    </lineage>
</organism>
<dbReference type="Gene3D" id="1.10.287.3240">
    <property type="match status" value="1"/>
</dbReference>
<reference evidence="5 6" key="1">
    <citation type="submission" date="2019-02" db="EMBL/GenBank/DDBJ databases">
        <title>Deep-cultivation of Planctomycetes and their phenomic and genomic characterization uncovers novel biology.</title>
        <authorList>
            <person name="Wiegand S."/>
            <person name="Jogler M."/>
            <person name="Boedeker C."/>
            <person name="Pinto D."/>
            <person name="Vollmers J."/>
            <person name="Rivas-Marin E."/>
            <person name="Kohn T."/>
            <person name="Peeters S.H."/>
            <person name="Heuer A."/>
            <person name="Rast P."/>
            <person name="Oberbeckmann S."/>
            <person name="Bunk B."/>
            <person name="Jeske O."/>
            <person name="Meyerdierks A."/>
            <person name="Storesund J.E."/>
            <person name="Kallscheuer N."/>
            <person name="Luecker S."/>
            <person name="Lage O.M."/>
            <person name="Pohl T."/>
            <person name="Merkel B.J."/>
            <person name="Hornburger P."/>
            <person name="Mueller R.-W."/>
            <person name="Bruemmer F."/>
            <person name="Labrenz M."/>
            <person name="Spormann A.M."/>
            <person name="Op Den Camp H."/>
            <person name="Overmann J."/>
            <person name="Amann R."/>
            <person name="Jetten M.S.M."/>
            <person name="Mascher T."/>
            <person name="Medema M.H."/>
            <person name="Devos D.P."/>
            <person name="Kaster A.-K."/>
            <person name="Ovreas L."/>
            <person name="Rohde M."/>
            <person name="Galperin M.Y."/>
            <person name="Jogler C."/>
        </authorList>
    </citation>
    <scope>NUCLEOTIDE SEQUENCE [LARGE SCALE GENOMIC DNA]</scope>
    <source>
        <strain evidence="5 6">KOR42</strain>
    </source>
</reference>
<dbReference type="Proteomes" id="UP000317243">
    <property type="component" value="Unassembled WGS sequence"/>
</dbReference>
<evidence type="ECO:0000256" key="3">
    <source>
        <dbReference type="ARBA" id="ARBA00023065"/>
    </source>
</evidence>
<evidence type="ECO:0000256" key="2">
    <source>
        <dbReference type="ARBA" id="ARBA00022448"/>
    </source>
</evidence>
<comment type="caution">
    <text evidence="5">The sequence shown here is derived from an EMBL/GenBank/DDBJ whole genome shotgun (WGS) entry which is preliminary data.</text>
</comment>
<dbReference type="AlphaFoldDB" id="A0A5C5X625"/>
<dbReference type="GO" id="GO:0046961">
    <property type="term" value="F:proton-transporting ATPase activity, rotational mechanism"/>
    <property type="evidence" value="ECO:0007669"/>
    <property type="project" value="InterPro"/>
</dbReference>
<protein>
    <submittedName>
        <fullName evidence="5">V-type ATP synthase subunit D</fullName>
    </submittedName>
</protein>
<sequence>MAKLKLSKNSLQQQQQQLKLYKKLLPSLDLKRRQLAVEAKKARATHQQTVETLEQLDIQASDDLLMLADDSLDYTTLVRMKGYHVGEDNVVGTRLPVLQRVDLEIAEYSRMASPAWIDVLVNRLKKAVELRVQACVEADRLEILNHAVRRITQRVNLFEKILIPTAEKNIHRIRIYLNDGERASVVTSKLAKAKQQAAGNAFSFEEDQR</sequence>
<feature type="coiled-coil region" evidence="4">
    <location>
        <begin position="4"/>
        <end position="56"/>
    </location>
</feature>
<dbReference type="RefSeq" id="WP_146508452.1">
    <property type="nucleotide sequence ID" value="NZ_SIHI01000001.1"/>
</dbReference>
<keyword evidence="3" id="KW-0406">Ion transport</keyword>
<dbReference type="Pfam" id="PF01813">
    <property type="entry name" value="ATP-synt_D"/>
    <property type="match status" value="1"/>
</dbReference>
<dbReference type="NCBIfam" id="TIGR00309">
    <property type="entry name" value="V_ATPase_subD"/>
    <property type="match status" value="1"/>
</dbReference>
<keyword evidence="4" id="KW-0175">Coiled coil</keyword>